<name>A0ABR4AIZ3_9LECA</name>
<proteinExistence type="predicted"/>
<evidence type="ECO:0000259" key="1">
    <source>
        <dbReference type="Pfam" id="PF07992"/>
    </source>
</evidence>
<sequence length="437" mass="48517">MAYDKIQFYGKIIKFIIPYLITRLYQRFQAFNHRRTYKESPSAKNVVVLGASFAGVQLAKRLSETLPTGYRVVMIEKNSHFNYAFNFPRYSVMSEHERQAFIPYDGIARDAPQGIFRHVRDTATLITEDQVRLASGDRVDYAYLIIATGSWQPLPAKVTATDSGKACAELRTVQENMKSASKVAVVGGGAVGIELATDIKSFYPEKHVTLVHSRRQLLNNFGLRLHEYVLNVFRGMAIETILGERPQILPGAAEDRSGDAGEQKSLRFADGHVEEFDLIISCTGQRPNSACVADLAPDSISKETNRILVKPTLQIADPDDAFPHIFALGDVAETGGPRMARAGQFQAEIVLANIIALMNERNPSTVYKPRLDFEGAIKLTLGKTGWVVYSQNDDGSDMLVSGNDGKEDLDVGMAWKTLNVEFKDFSNVAGEWLEVRS</sequence>
<evidence type="ECO:0000313" key="3">
    <source>
        <dbReference type="Proteomes" id="UP001590951"/>
    </source>
</evidence>
<dbReference type="PRINTS" id="PR00368">
    <property type="entry name" value="FADPNR"/>
</dbReference>
<dbReference type="InterPro" id="IPR036188">
    <property type="entry name" value="FAD/NAD-bd_sf"/>
</dbReference>
<dbReference type="PANTHER" id="PTHR43735:SF5">
    <property type="entry name" value="FAD_NAD(P)-BINDING DOMAIN-CONTAINING PROTEIN"/>
    <property type="match status" value="1"/>
</dbReference>
<dbReference type="PRINTS" id="PR00469">
    <property type="entry name" value="PNDRDTASEII"/>
</dbReference>
<organism evidence="2 3">
    <name type="scientific">Lepraria finkii</name>
    <dbReference type="NCBI Taxonomy" id="1340010"/>
    <lineage>
        <taxon>Eukaryota</taxon>
        <taxon>Fungi</taxon>
        <taxon>Dikarya</taxon>
        <taxon>Ascomycota</taxon>
        <taxon>Pezizomycotina</taxon>
        <taxon>Lecanoromycetes</taxon>
        <taxon>OSLEUM clade</taxon>
        <taxon>Lecanoromycetidae</taxon>
        <taxon>Lecanorales</taxon>
        <taxon>Lecanorineae</taxon>
        <taxon>Stereocaulaceae</taxon>
        <taxon>Lepraria</taxon>
    </lineage>
</organism>
<comment type="caution">
    <text evidence="2">The sequence shown here is derived from an EMBL/GenBank/DDBJ whole genome shotgun (WGS) entry which is preliminary data.</text>
</comment>
<feature type="domain" description="FAD/NAD(P)-binding" evidence="1">
    <location>
        <begin position="45"/>
        <end position="346"/>
    </location>
</feature>
<dbReference type="SUPFAM" id="SSF51905">
    <property type="entry name" value="FAD/NAD(P)-binding domain"/>
    <property type="match status" value="1"/>
</dbReference>
<dbReference type="EMBL" id="JBHFEH010000146">
    <property type="protein sequence ID" value="KAL2045415.1"/>
    <property type="molecule type" value="Genomic_DNA"/>
</dbReference>
<dbReference type="Proteomes" id="UP001590951">
    <property type="component" value="Unassembled WGS sequence"/>
</dbReference>
<keyword evidence="3" id="KW-1185">Reference proteome</keyword>
<dbReference type="InterPro" id="IPR023753">
    <property type="entry name" value="FAD/NAD-binding_dom"/>
</dbReference>
<protein>
    <recommendedName>
        <fullName evidence="1">FAD/NAD(P)-binding domain-containing protein</fullName>
    </recommendedName>
</protein>
<dbReference type="Pfam" id="PF07992">
    <property type="entry name" value="Pyr_redox_2"/>
    <property type="match status" value="1"/>
</dbReference>
<dbReference type="Gene3D" id="3.50.50.100">
    <property type="match status" value="1"/>
</dbReference>
<reference evidence="2 3" key="1">
    <citation type="submission" date="2024-09" db="EMBL/GenBank/DDBJ databases">
        <title>Rethinking Asexuality: The Enigmatic Case of Functional Sexual Genes in Lepraria (Stereocaulaceae).</title>
        <authorList>
            <person name="Doellman M."/>
            <person name="Sun Y."/>
            <person name="Barcenas-Pena A."/>
            <person name="Lumbsch H.T."/>
            <person name="Grewe F."/>
        </authorList>
    </citation>
    <scope>NUCLEOTIDE SEQUENCE [LARGE SCALE GENOMIC DNA]</scope>
    <source>
        <strain evidence="2 3">Grewe 0041</strain>
    </source>
</reference>
<evidence type="ECO:0000313" key="2">
    <source>
        <dbReference type="EMBL" id="KAL2045415.1"/>
    </source>
</evidence>
<dbReference type="PANTHER" id="PTHR43735">
    <property type="entry name" value="APOPTOSIS-INDUCING FACTOR 1"/>
    <property type="match status" value="1"/>
</dbReference>
<accession>A0ABR4AIZ3</accession>
<gene>
    <name evidence="2" type="ORF">ABVK25_012127</name>
</gene>